<sequence length="74" mass="8257">MVTAAAVAAERECVIKYGFDFSIWRRTLQSTAWPHKAWSAAGIVQPRCNYAPPNESHSACPEFITSFSARVQLK</sequence>
<name>A0A5B7JUP1_PORTR</name>
<dbReference type="AlphaFoldDB" id="A0A5B7JUP1"/>
<protein>
    <submittedName>
        <fullName evidence="1">Uncharacterized protein</fullName>
    </submittedName>
</protein>
<dbReference type="Proteomes" id="UP000324222">
    <property type="component" value="Unassembled WGS sequence"/>
</dbReference>
<gene>
    <name evidence="1" type="ORF">E2C01_093537</name>
</gene>
<evidence type="ECO:0000313" key="1">
    <source>
        <dbReference type="EMBL" id="MPC98183.1"/>
    </source>
</evidence>
<evidence type="ECO:0000313" key="2">
    <source>
        <dbReference type="Proteomes" id="UP000324222"/>
    </source>
</evidence>
<dbReference type="EMBL" id="VSRR010112960">
    <property type="protein sequence ID" value="MPC98183.1"/>
    <property type="molecule type" value="Genomic_DNA"/>
</dbReference>
<accession>A0A5B7JUP1</accession>
<reference evidence="1 2" key="1">
    <citation type="submission" date="2019-05" db="EMBL/GenBank/DDBJ databases">
        <title>Another draft genome of Portunus trituberculatus and its Hox gene families provides insights of decapod evolution.</title>
        <authorList>
            <person name="Jeong J.-H."/>
            <person name="Song I."/>
            <person name="Kim S."/>
            <person name="Choi T."/>
            <person name="Kim D."/>
            <person name="Ryu S."/>
            <person name="Kim W."/>
        </authorList>
    </citation>
    <scope>NUCLEOTIDE SEQUENCE [LARGE SCALE GENOMIC DNA]</scope>
    <source>
        <tissue evidence="1">Muscle</tissue>
    </source>
</reference>
<comment type="caution">
    <text evidence="1">The sequence shown here is derived from an EMBL/GenBank/DDBJ whole genome shotgun (WGS) entry which is preliminary data.</text>
</comment>
<proteinExistence type="predicted"/>
<keyword evidence="2" id="KW-1185">Reference proteome</keyword>
<organism evidence="1 2">
    <name type="scientific">Portunus trituberculatus</name>
    <name type="common">Swimming crab</name>
    <name type="synonym">Neptunus trituberculatus</name>
    <dbReference type="NCBI Taxonomy" id="210409"/>
    <lineage>
        <taxon>Eukaryota</taxon>
        <taxon>Metazoa</taxon>
        <taxon>Ecdysozoa</taxon>
        <taxon>Arthropoda</taxon>
        <taxon>Crustacea</taxon>
        <taxon>Multicrustacea</taxon>
        <taxon>Malacostraca</taxon>
        <taxon>Eumalacostraca</taxon>
        <taxon>Eucarida</taxon>
        <taxon>Decapoda</taxon>
        <taxon>Pleocyemata</taxon>
        <taxon>Brachyura</taxon>
        <taxon>Eubrachyura</taxon>
        <taxon>Portunoidea</taxon>
        <taxon>Portunidae</taxon>
        <taxon>Portuninae</taxon>
        <taxon>Portunus</taxon>
    </lineage>
</organism>